<dbReference type="AlphaFoldDB" id="A0A486XQG4"/>
<reference evidence="1" key="1">
    <citation type="submission" date="2019-04" db="EMBL/GenBank/DDBJ databases">
        <authorList>
            <person name="Brambilla D."/>
        </authorList>
    </citation>
    <scope>NUCLEOTIDE SEQUENCE</scope>
    <source>
        <strain evidence="1">BAL1</strain>
    </source>
</reference>
<protein>
    <submittedName>
        <fullName evidence="1">Uncharacterized protein</fullName>
    </submittedName>
</protein>
<gene>
    <name evidence="1" type="ORF">BAL341_1913</name>
</gene>
<accession>A0A486XQG4</accession>
<dbReference type="EMBL" id="CAAJGR010000104">
    <property type="protein sequence ID" value="VHO04488.1"/>
    <property type="molecule type" value="Genomic_DNA"/>
</dbReference>
<evidence type="ECO:0000313" key="1">
    <source>
        <dbReference type="EMBL" id="VHO04488.1"/>
    </source>
</evidence>
<name>A0A486XQG4_9GAMM</name>
<proteinExistence type="predicted"/>
<organism evidence="1">
    <name type="scientific">Rheinheimera sp. BAL341</name>
    <dbReference type="NCBI Taxonomy" id="1708203"/>
    <lineage>
        <taxon>Bacteria</taxon>
        <taxon>Pseudomonadati</taxon>
        <taxon>Pseudomonadota</taxon>
        <taxon>Gammaproteobacteria</taxon>
        <taxon>Chromatiales</taxon>
        <taxon>Chromatiaceae</taxon>
        <taxon>Rheinheimera</taxon>
    </lineage>
</organism>
<sequence>MFADNGFFIACETSILHINSANKPTLIFKRKKTVDAIGAVLDNTRHLLRSS</sequence>